<feature type="compositionally biased region" description="Basic and acidic residues" evidence="5">
    <location>
        <begin position="662"/>
        <end position="674"/>
    </location>
</feature>
<dbReference type="CDD" id="cd00060">
    <property type="entry name" value="FHA"/>
    <property type="match status" value="1"/>
</dbReference>
<feature type="region of interest" description="Disordered" evidence="5">
    <location>
        <begin position="17"/>
        <end position="114"/>
    </location>
</feature>
<dbReference type="Pfam" id="PF00498">
    <property type="entry name" value="FHA"/>
    <property type="match status" value="1"/>
</dbReference>
<dbReference type="SUPFAM" id="SSF56112">
    <property type="entry name" value="Protein kinase-like (PK-like)"/>
    <property type="match status" value="1"/>
</dbReference>
<evidence type="ECO:0000313" key="9">
    <source>
        <dbReference type="Proteomes" id="UP001305647"/>
    </source>
</evidence>
<keyword evidence="9" id="KW-1185">Reference proteome</keyword>
<reference evidence="8" key="2">
    <citation type="submission" date="2023-05" db="EMBL/GenBank/DDBJ databases">
        <authorList>
            <consortium name="Lawrence Berkeley National Laboratory"/>
            <person name="Steindorff A."/>
            <person name="Hensen N."/>
            <person name="Bonometti L."/>
            <person name="Westerberg I."/>
            <person name="Brannstrom I.O."/>
            <person name="Guillou S."/>
            <person name="Cros-Aarteil S."/>
            <person name="Calhoun S."/>
            <person name="Haridas S."/>
            <person name="Kuo A."/>
            <person name="Mondo S."/>
            <person name="Pangilinan J."/>
            <person name="Riley R."/>
            <person name="Labutti K."/>
            <person name="Andreopoulos B."/>
            <person name="Lipzen A."/>
            <person name="Chen C."/>
            <person name="Yanf M."/>
            <person name="Daum C."/>
            <person name="Ng V."/>
            <person name="Clum A."/>
            <person name="Ohm R."/>
            <person name="Martin F."/>
            <person name="Silar P."/>
            <person name="Natvig D."/>
            <person name="Lalanne C."/>
            <person name="Gautier V."/>
            <person name="Ament-Velasquez S.L."/>
            <person name="Kruys A."/>
            <person name="Hutchinson M.I."/>
            <person name="Powell A.J."/>
            <person name="Barry K."/>
            <person name="Miller A.N."/>
            <person name="Grigoriev I.V."/>
            <person name="Debuchy R."/>
            <person name="Gladieux P."/>
            <person name="Thoren M.H."/>
            <person name="Johannesson H."/>
        </authorList>
    </citation>
    <scope>NUCLEOTIDE SEQUENCE</scope>
    <source>
        <strain evidence="8">CBS 757.83</strain>
    </source>
</reference>
<feature type="compositionally biased region" description="Basic and acidic residues" evidence="5">
    <location>
        <begin position="34"/>
        <end position="46"/>
    </location>
</feature>
<dbReference type="InterPro" id="IPR011009">
    <property type="entry name" value="Kinase-like_dom_sf"/>
</dbReference>
<dbReference type="Gene3D" id="1.10.510.10">
    <property type="entry name" value="Transferase(Phosphotransferase) domain 1"/>
    <property type="match status" value="1"/>
</dbReference>
<keyword evidence="2 4" id="KW-0547">Nucleotide-binding</keyword>
<accession>A0AAN6Q9R7</accession>
<dbReference type="Proteomes" id="UP001305647">
    <property type="component" value="Unassembled WGS sequence"/>
</dbReference>
<evidence type="ECO:0000256" key="3">
    <source>
        <dbReference type="ARBA" id="ARBA00022840"/>
    </source>
</evidence>
<feature type="compositionally biased region" description="Basic and acidic residues" evidence="5">
    <location>
        <begin position="84"/>
        <end position="94"/>
    </location>
</feature>
<dbReference type="PROSITE" id="PS50011">
    <property type="entry name" value="PROTEIN_KINASE_DOM"/>
    <property type="match status" value="1"/>
</dbReference>
<dbReference type="InterPro" id="IPR008984">
    <property type="entry name" value="SMAD_FHA_dom_sf"/>
</dbReference>
<evidence type="ECO:0000256" key="1">
    <source>
        <dbReference type="ARBA" id="ARBA00005575"/>
    </source>
</evidence>
<dbReference type="PROSITE" id="PS00107">
    <property type="entry name" value="PROTEIN_KINASE_ATP"/>
    <property type="match status" value="1"/>
</dbReference>
<comment type="caution">
    <text evidence="8">The sequence shown here is derived from an EMBL/GenBank/DDBJ whole genome shotgun (WGS) entry which is preliminary data.</text>
</comment>
<evidence type="ECO:0000259" key="6">
    <source>
        <dbReference type="PROSITE" id="PS50006"/>
    </source>
</evidence>
<evidence type="ECO:0000313" key="8">
    <source>
        <dbReference type="EMBL" id="KAK4105546.1"/>
    </source>
</evidence>
<keyword evidence="3 4" id="KW-0067">ATP-binding</keyword>
<dbReference type="Gene3D" id="2.60.200.20">
    <property type="match status" value="1"/>
</dbReference>
<feature type="compositionally biased region" description="Basic and acidic residues" evidence="5">
    <location>
        <begin position="626"/>
        <end position="639"/>
    </location>
</feature>
<dbReference type="InterPro" id="IPR000719">
    <property type="entry name" value="Prot_kinase_dom"/>
</dbReference>
<sequence>MASPPPGMLRRLIFWLQGSPADEQESFTKKVRRSERLSQRADHDGLKTPVQHKHHLPSPVTHLASETTTDFDKETTATPPQERPSQEARRRGDDNYSQGLAFSSPPQDTQAFSQQDIDPNAPLVEGVDELKEGVWGYLLPLDTRFVRAPVVLKSKGICSAPVVSLEAAQAAGTRSSARRGQRASDKEQKGGSPTAGGYVIGRHPECDIKVDDLQVSNRHCLLFTENKGKSTVAVLEDLSRNGTYVNEAYLTRNDRRELQEGDEISVTSTSPGFIFRYPRCRHGKPFAQQYTMRQKLGSGHFAQVFMCSEKSTGDCYAVKKFAKTPGAEDKIKYDALHQEVAMLMGISHPNVLCLKETFNEPEAVYVVLELAPNGELFNFVIQHKKLTEAQTRRVFIQLFEGIKYLHDRDMVHRDLKPENILLMDDELTVKIGDFGLAKIVGEESFTTTLCGTPSYVAPEILVNNKQRRYTKAVDIWSLGVVLYICLCGFPPFSDELERDDFPYKMVDQIRKGLFEYPSPYWDPVGDPALDLIDSMLVVNPDKRFTIDQCLAHPWLTMKPPGVNDSTNGLVSGLAGLEMSRRGPFRERTLISSINTVHVTERVPAGVGKPDVKVYSKNPRGGAPPTPKREMRPDDNRDPSEFIEMGGRGDQALYVDDNGSRYPEQDIASKQEGKQKAKGGR</sequence>
<dbReference type="EMBL" id="MU863625">
    <property type="protein sequence ID" value="KAK4105546.1"/>
    <property type="molecule type" value="Genomic_DNA"/>
</dbReference>
<evidence type="ECO:0000259" key="7">
    <source>
        <dbReference type="PROSITE" id="PS50011"/>
    </source>
</evidence>
<proteinExistence type="inferred from homology"/>
<evidence type="ECO:0000256" key="5">
    <source>
        <dbReference type="SAM" id="MobiDB-lite"/>
    </source>
</evidence>
<dbReference type="GO" id="GO:0005524">
    <property type="term" value="F:ATP binding"/>
    <property type="evidence" value="ECO:0007669"/>
    <property type="project" value="UniProtKB-UniRule"/>
</dbReference>
<feature type="binding site" evidence="4">
    <location>
        <position position="320"/>
    </location>
    <ligand>
        <name>ATP</name>
        <dbReference type="ChEBI" id="CHEBI:30616"/>
    </ligand>
</feature>
<dbReference type="AlphaFoldDB" id="A0AAN6Q9R7"/>
<dbReference type="Pfam" id="PF00069">
    <property type="entry name" value="Pkinase"/>
    <property type="match status" value="1"/>
</dbReference>
<dbReference type="GO" id="GO:0004672">
    <property type="term" value="F:protein kinase activity"/>
    <property type="evidence" value="ECO:0007669"/>
    <property type="project" value="InterPro"/>
</dbReference>
<dbReference type="InterPro" id="IPR008271">
    <property type="entry name" value="Ser/Thr_kinase_AS"/>
</dbReference>
<dbReference type="InterPro" id="IPR000253">
    <property type="entry name" value="FHA_dom"/>
</dbReference>
<evidence type="ECO:0000256" key="2">
    <source>
        <dbReference type="ARBA" id="ARBA00022741"/>
    </source>
</evidence>
<dbReference type="FunFam" id="1.10.510.10:FF:001380">
    <property type="entry name" value="Checkpoint kinase 2-like protein"/>
    <property type="match status" value="1"/>
</dbReference>
<dbReference type="SUPFAM" id="SSF49879">
    <property type="entry name" value="SMAD/FHA domain"/>
    <property type="match status" value="1"/>
</dbReference>
<dbReference type="InterPro" id="IPR017441">
    <property type="entry name" value="Protein_kinase_ATP_BS"/>
</dbReference>
<dbReference type="PROSITE" id="PS00108">
    <property type="entry name" value="PROTEIN_KINASE_ST"/>
    <property type="match status" value="1"/>
</dbReference>
<dbReference type="PANTHER" id="PTHR24347">
    <property type="entry name" value="SERINE/THREONINE-PROTEIN KINASE"/>
    <property type="match status" value="1"/>
</dbReference>
<dbReference type="PROSITE" id="PS50006">
    <property type="entry name" value="FHA_DOMAIN"/>
    <property type="match status" value="1"/>
</dbReference>
<feature type="domain" description="FHA" evidence="6">
    <location>
        <begin position="198"/>
        <end position="250"/>
    </location>
</feature>
<feature type="compositionally biased region" description="Polar residues" evidence="5">
    <location>
        <begin position="95"/>
        <end position="114"/>
    </location>
</feature>
<dbReference type="CDD" id="cd05117">
    <property type="entry name" value="STKc_CAMK"/>
    <property type="match status" value="1"/>
</dbReference>
<evidence type="ECO:0000256" key="4">
    <source>
        <dbReference type="PROSITE-ProRule" id="PRU10141"/>
    </source>
</evidence>
<name>A0AAN6Q9R7_9PEZI</name>
<protein>
    <submittedName>
        <fullName evidence="8">Pkinase-domain-containing protein</fullName>
    </submittedName>
</protein>
<comment type="similarity">
    <text evidence="1">Belongs to the protein kinase superfamily. CAMK Ser/Thr protein kinase family. CHEK2 subfamily.</text>
</comment>
<dbReference type="SMART" id="SM00240">
    <property type="entry name" value="FHA"/>
    <property type="match status" value="1"/>
</dbReference>
<feature type="region of interest" description="Disordered" evidence="5">
    <location>
        <begin position="607"/>
        <end position="680"/>
    </location>
</feature>
<feature type="domain" description="Protein kinase" evidence="7">
    <location>
        <begin position="290"/>
        <end position="555"/>
    </location>
</feature>
<organism evidence="8 9">
    <name type="scientific">Parathielavia hyrcaniae</name>
    <dbReference type="NCBI Taxonomy" id="113614"/>
    <lineage>
        <taxon>Eukaryota</taxon>
        <taxon>Fungi</taxon>
        <taxon>Dikarya</taxon>
        <taxon>Ascomycota</taxon>
        <taxon>Pezizomycotina</taxon>
        <taxon>Sordariomycetes</taxon>
        <taxon>Sordariomycetidae</taxon>
        <taxon>Sordariales</taxon>
        <taxon>Chaetomiaceae</taxon>
        <taxon>Parathielavia</taxon>
    </lineage>
</organism>
<gene>
    <name evidence="8" type="ORF">N658DRAFT_537734</name>
</gene>
<feature type="region of interest" description="Disordered" evidence="5">
    <location>
        <begin position="168"/>
        <end position="198"/>
    </location>
</feature>
<dbReference type="SMART" id="SM00220">
    <property type="entry name" value="S_TKc"/>
    <property type="match status" value="1"/>
</dbReference>
<reference evidence="8" key="1">
    <citation type="journal article" date="2023" name="Mol. Phylogenet. Evol.">
        <title>Genome-scale phylogeny and comparative genomics of the fungal order Sordariales.</title>
        <authorList>
            <person name="Hensen N."/>
            <person name="Bonometti L."/>
            <person name="Westerberg I."/>
            <person name="Brannstrom I.O."/>
            <person name="Guillou S."/>
            <person name="Cros-Aarteil S."/>
            <person name="Calhoun S."/>
            <person name="Haridas S."/>
            <person name="Kuo A."/>
            <person name="Mondo S."/>
            <person name="Pangilinan J."/>
            <person name="Riley R."/>
            <person name="LaButti K."/>
            <person name="Andreopoulos B."/>
            <person name="Lipzen A."/>
            <person name="Chen C."/>
            <person name="Yan M."/>
            <person name="Daum C."/>
            <person name="Ng V."/>
            <person name="Clum A."/>
            <person name="Steindorff A."/>
            <person name="Ohm R.A."/>
            <person name="Martin F."/>
            <person name="Silar P."/>
            <person name="Natvig D.O."/>
            <person name="Lalanne C."/>
            <person name="Gautier V."/>
            <person name="Ament-Velasquez S.L."/>
            <person name="Kruys A."/>
            <person name="Hutchinson M.I."/>
            <person name="Powell A.J."/>
            <person name="Barry K."/>
            <person name="Miller A.N."/>
            <person name="Grigoriev I.V."/>
            <person name="Debuchy R."/>
            <person name="Gladieux P."/>
            <person name="Hiltunen Thoren M."/>
            <person name="Johannesson H."/>
        </authorList>
    </citation>
    <scope>NUCLEOTIDE SEQUENCE</scope>
    <source>
        <strain evidence="8">CBS 757.83</strain>
    </source>
</reference>